<sequence>MVCMSKKADVLWVSQNRVRLQLSNSSQPGEETQVHQINNNCKMVRYFKRLMEWLPKELETVKKDPVFAQIFKLFDNGLGFSARVIHGFLCRELLTYKDHELWFVFARS</sequence>
<gene>
    <name evidence="1" type="ORF">F2Q69_00000601</name>
</gene>
<evidence type="ECO:0000313" key="2">
    <source>
        <dbReference type="Proteomes" id="UP000712600"/>
    </source>
</evidence>
<dbReference type="Proteomes" id="UP000712600">
    <property type="component" value="Unassembled WGS sequence"/>
</dbReference>
<dbReference type="AlphaFoldDB" id="A0A8S9NVM8"/>
<dbReference type="EMBL" id="QGKX02001521">
    <property type="protein sequence ID" value="KAF3507569.1"/>
    <property type="molecule type" value="Genomic_DNA"/>
</dbReference>
<evidence type="ECO:0008006" key="3">
    <source>
        <dbReference type="Google" id="ProtNLM"/>
    </source>
</evidence>
<protein>
    <recommendedName>
        <fullName evidence="3">DUF1985 domain-containing protein</fullName>
    </recommendedName>
</protein>
<evidence type="ECO:0000313" key="1">
    <source>
        <dbReference type="EMBL" id="KAF3507569.1"/>
    </source>
</evidence>
<reference evidence="1" key="1">
    <citation type="submission" date="2019-12" db="EMBL/GenBank/DDBJ databases">
        <title>Genome sequencing and annotation of Brassica cretica.</title>
        <authorList>
            <person name="Studholme D.J."/>
            <person name="Sarris P."/>
        </authorList>
    </citation>
    <scope>NUCLEOTIDE SEQUENCE</scope>
    <source>
        <strain evidence="1">PFS-109/04</strain>
        <tissue evidence="1">Leaf</tissue>
    </source>
</reference>
<name>A0A8S9NVM8_BRACR</name>
<organism evidence="1 2">
    <name type="scientific">Brassica cretica</name>
    <name type="common">Mustard</name>
    <dbReference type="NCBI Taxonomy" id="69181"/>
    <lineage>
        <taxon>Eukaryota</taxon>
        <taxon>Viridiplantae</taxon>
        <taxon>Streptophyta</taxon>
        <taxon>Embryophyta</taxon>
        <taxon>Tracheophyta</taxon>
        <taxon>Spermatophyta</taxon>
        <taxon>Magnoliopsida</taxon>
        <taxon>eudicotyledons</taxon>
        <taxon>Gunneridae</taxon>
        <taxon>Pentapetalae</taxon>
        <taxon>rosids</taxon>
        <taxon>malvids</taxon>
        <taxon>Brassicales</taxon>
        <taxon>Brassicaceae</taxon>
        <taxon>Brassiceae</taxon>
        <taxon>Brassica</taxon>
    </lineage>
</organism>
<comment type="caution">
    <text evidence="1">The sequence shown here is derived from an EMBL/GenBank/DDBJ whole genome shotgun (WGS) entry which is preliminary data.</text>
</comment>
<proteinExistence type="predicted"/>
<accession>A0A8S9NVM8</accession>